<keyword evidence="8" id="KW-1185">Reference proteome</keyword>
<sequence length="697" mass="78468">MANARWVALRIMRYVKDHVQCKPSTIKRRVKRKYKVKISYWTAWHARHICLERIFGSYEKSYGQVPELCRQIMEANPGSIATWSKDTVHRQFEGLFVMYKASLDGFLNGCRSIIGLDGTFLKGKYGGMVLAAMGLDNNNGIFPIAIYICRNECKETWNKFLSILAPYVTRHEQPLTFISDQQKGLIDGVARQFAQFNHYHRFCFRHLYKNFKKKFPGSHLETLVWRAAKSYNEIDYKHWMKEVAEYDPAAVTWLEKHPLEEWTRWKFDHTSRCEHISNNFSESFNSWILELRHSPICKFVMEYEKLVKETLYSREKKGQGWCQTGLINRAEERLKGHRGNVHFLNCYPSTENVWLVENGIEMTWKVNLTRKECNCGAWQVGGVPCIHAMAVIVEKDENAYSYADPCHLISKYMMTYDGHVEPTANPLTWLEVEDVFKVNPPRVVRPAGRPRNLRRRDRDEADGNTRNQKRCGICKIYGNNRAGCEGAKDGDPSTIGVNIIYGPHVRRPHNEDGDGITTSAETGSSSRPQRTNAGMRITRFGITTNSSRPTNGGVLRGGIPPMAAVRGRGGRVGARGAGRGRASGSGGAVRGRGNVVVGAVRGRGGRAEVVGGRGIGSTAAAGTQSSQTSTITVQSTRGRGTESVASYARMRGGETRFPSYPVENMTRRSASLMGLIEDQPPVKRGKQAKKGAAVHWY</sequence>
<evidence type="ECO:0000256" key="2">
    <source>
        <dbReference type="ARBA" id="ARBA00022771"/>
    </source>
</evidence>
<feature type="region of interest" description="Disordered" evidence="5">
    <location>
        <begin position="618"/>
        <end position="640"/>
    </location>
</feature>
<evidence type="ECO:0000256" key="3">
    <source>
        <dbReference type="ARBA" id="ARBA00022833"/>
    </source>
</evidence>
<dbReference type="OMA" id="WHARHIC"/>
<dbReference type="AlphaFoldDB" id="A0A4Y7KR72"/>
<evidence type="ECO:0000259" key="6">
    <source>
        <dbReference type="PROSITE" id="PS50966"/>
    </source>
</evidence>
<organism evidence="7 8">
    <name type="scientific">Papaver somniferum</name>
    <name type="common">Opium poppy</name>
    <dbReference type="NCBI Taxonomy" id="3469"/>
    <lineage>
        <taxon>Eukaryota</taxon>
        <taxon>Viridiplantae</taxon>
        <taxon>Streptophyta</taxon>
        <taxon>Embryophyta</taxon>
        <taxon>Tracheophyta</taxon>
        <taxon>Spermatophyta</taxon>
        <taxon>Magnoliopsida</taxon>
        <taxon>Ranunculales</taxon>
        <taxon>Papaveraceae</taxon>
        <taxon>Papaveroideae</taxon>
        <taxon>Papaver</taxon>
    </lineage>
</organism>
<dbReference type="EMBL" id="CM010722">
    <property type="protein sequence ID" value="RZC75346.1"/>
    <property type="molecule type" value="Genomic_DNA"/>
</dbReference>
<evidence type="ECO:0000256" key="5">
    <source>
        <dbReference type="SAM" id="MobiDB-lite"/>
    </source>
</evidence>
<protein>
    <recommendedName>
        <fullName evidence="6">SWIM-type domain-containing protein</fullName>
    </recommendedName>
</protein>
<keyword evidence="2 4" id="KW-0863">Zinc-finger</keyword>
<feature type="compositionally biased region" description="Low complexity" evidence="5">
    <location>
        <begin position="618"/>
        <end position="636"/>
    </location>
</feature>
<name>A0A4Y7KR72_PAPSO</name>
<keyword evidence="1" id="KW-0479">Metal-binding</keyword>
<evidence type="ECO:0000313" key="7">
    <source>
        <dbReference type="EMBL" id="RZC75346.1"/>
    </source>
</evidence>
<dbReference type="Proteomes" id="UP000316621">
    <property type="component" value="Chromosome 8"/>
</dbReference>
<evidence type="ECO:0000313" key="8">
    <source>
        <dbReference type="Proteomes" id="UP000316621"/>
    </source>
</evidence>
<dbReference type="GO" id="GO:0008270">
    <property type="term" value="F:zinc ion binding"/>
    <property type="evidence" value="ECO:0007669"/>
    <property type="project" value="UniProtKB-KW"/>
</dbReference>
<feature type="domain" description="SWIM-type" evidence="6">
    <location>
        <begin position="364"/>
        <end position="396"/>
    </location>
</feature>
<keyword evidence="3" id="KW-0862">Zinc</keyword>
<dbReference type="PROSITE" id="PS50966">
    <property type="entry name" value="ZF_SWIM"/>
    <property type="match status" value="1"/>
</dbReference>
<proteinExistence type="predicted"/>
<feature type="compositionally biased region" description="Polar residues" evidence="5">
    <location>
        <begin position="541"/>
        <end position="550"/>
    </location>
</feature>
<dbReference type="PANTHER" id="PTHR31973">
    <property type="entry name" value="POLYPROTEIN, PUTATIVE-RELATED"/>
    <property type="match status" value="1"/>
</dbReference>
<reference evidence="7 8" key="1">
    <citation type="journal article" date="2018" name="Science">
        <title>The opium poppy genome and morphinan production.</title>
        <authorList>
            <person name="Guo L."/>
            <person name="Winzer T."/>
            <person name="Yang X."/>
            <person name="Li Y."/>
            <person name="Ning Z."/>
            <person name="He Z."/>
            <person name="Teodor R."/>
            <person name="Lu Y."/>
            <person name="Bowser T.A."/>
            <person name="Graham I.A."/>
            <person name="Ye K."/>
        </authorList>
    </citation>
    <scope>NUCLEOTIDE SEQUENCE [LARGE SCALE GENOMIC DNA]</scope>
    <source>
        <strain evidence="8">cv. HN1</strain>
        <tissue evidence="7">Leaves</tissue>
    </source>
</reference>
<evidence type="ECO:0000256" key="1">
    <source>
        <dbReference type="ARBA" id="ARBA00022723"/>
    </source>
</evidence>
<dbReference type="Pfam" id="PF10551">
    <property type="entry name" value="MULE"/>
    <property type="match status" value="1"/>
</dbReference>
<feature type="region of interest" description="Disordered" evidence="5">
    <location>
        <begin position="446"/>
        <end position="466"/>
    </location>
</feature>
<dbReference type="Pfam" id="PF04434">
    <property type="entry name" value="SWIM"/>
    <property type="match status" value="1"/>
</dbReference>
<dbReference type="Gramene" id="RZC75346">
    <property type="protein sequence ID" value="RZC75346"/>
    <property type="gene ID" value="C5167_050829"/>
</dbReference>
<accession>A0A4Y7KR72</accession>
<evidence type="ECO:0000256" key="4">
    <source>
        <dbReference type="PROSITE-ProRule" id="PRU00325"/>
    </source>
</evidence>
<feature type="region of interest" description="Disordered" evidence="5">
    <location>
        <begin position="504"/>
        <end position="589"/>
    </location>
</feature>
<dbReference type="InterPro" id="IPR018289">
    <property type="entry name" value="MULE_transposase_dom"/>
</dbReference>
<feature type="compositionally biased region" description="Polar residues" evidence="5">
    <location>
        <begin position="516"/>
        <end position="532"/>
    </location>
</feature>
<dbReference type="InterPro" id="IPR006564">
    <property type="entry name" value="Znf_PMZ"/>
</dbReference>
<dbReference type="SMART" id="SM00575">
    <property type="entry name" value="ZnF_PMZ"/>
    <property type="match status" value="1"/>
</dbReference>
<dbReference type="InterPro" id="IPR007527">
    <property type="entry name" value="Znf_SWIM"/>
</dbReference>
<dbReference type="PANTHER" id="PTHR31973:SF187">
    <property type="entry name" value="MUTATOR TRANSPOSASE MUDRA PROTEIN"/>
    <property type="match status" value="1"/>
</dbReference>
<gene>
    <name evidence="7" type="ORF">C5167_050829</name>
</gene>
<feature type="compositionally biased region" description="Gly residues" evidence="5">
    <location>
        <begin position="570"/>
        <end position="589"/>
    </location>
</feature>